<dbReference type="OrthoDB" id="9802051at2"/>
<keyword evidence="3" id="KW-1185">Reference proteome</keyword>
<dbReference type="EMBL" id="CP023483">
    <property type="protein sequence ID" value="ATF25841.1"/>
    <property type="molecule type" value="Genomic_DNA"/>
</dbReference>
<dbReference type="Proteomes" id="UP000243591">
    <property type="component" value="Chromosome"/>
</dbReference>
<feature type="signal peptide" evidence="1">
    <location>
        <begin position="1"/>
        <end position="32"/>
    </location>
</feature>
<reference evidence="2 3" key="1">
    <citation type="submission" date="2017-09" db="EMBL/GenBank/DDBJ databases">
        <title>Complete Genome Sequences of Two Strains of the Meat Spoilage Bacterium Brochothrix thermosphacta Isolated from Ground Chicken.</title>
        <authorList>
            <person name="Paoli G.C."/>
            <person name="Wijey C."/>
            <person name="Chen C.-Y."/>
            <person name="Nguyen L."/>
            <person name="Yan X."/>
            <person name="Irwin P.L."/>
        </authorList>
    </citation>
    <scope>NUCLEOTIDE SEQUENCE [LARGE SCALE GENOMIC DNA]</scope>
    <source>
        <strain evidence="2 3">BI</strain>
    </source>
</reference>
<proteinExistence type="predicted"/>
<protein>
    <submittedName>
        <fullName evidence="2">Uncharacterized protein</fullName>
    </submittedName>
</protein>
<name>A0A1D2L4X8_BROTH</name>
<dbReference type="RefSeq" id="WP_069125906.1">
    <property type="nucleotide sequence ID" value="NZ_CP023483.1"/>
</dbReference>
<feature type="chain" id="PRO_5030026245" evidence="1">
    <location>
        <begin position="33"/>
        <end position="1123"/>
    </location>
</feature>
<gene>
    <name evidence="2" type="ORF">CNY62_05210</name>
</gene>
<organism evidence="2 3">
    <name type="scientific">Brochothrix thermosphacta</name>
    <name type="common">Microbacterium thermosphactum</name>
    <dbReference type="NCBI Taxonomy" id="2756"/>
    <lineage>
        <taxon>Bacteria</taxon>
        <taxon>Bacillati</taxon>
        <taxon>Bacillota</taxon>
        <taxon>Bacilli</taxon>
        <taxon>Bacillales</taxon>
        <taxon>Listeriaceae</taxon>
        <taxon>Brochothrix</taxon>
    </lineage>
</organism>
<dbReference type="KEGG" id="bths:CNY62_05210"/>
<dbReference type="STRING" id="2756.BFR44_06650"/>
<sequence>MTINKKKKAVKLAVTSTLMIPAIMMVPLVASADMTNKEVTKSQLNNITNSAGITPLASMGTGYSDKFKNLENTDGVLTINTNSSALLAVGFATQTKTTITVDPEFASEFFSTPNYKQYLGGSVDRLHNIGIGNSNVKIQKLWDKKTGPLNGFDTAYFDEKINAIVIFSEVSVVSANQYQNVNLEIDLDKWSKDTGRLVERKDFFNFKVKSGNADLGINWSWGAAESVLNGNDLPDDTWIENKVKPTTITSEDEMTFTGVGYQPMDNEHDTNYFVTLEIDGKKYKNIQLDSEGNWQKTFDKPLGNGKDKPLANGTVVKAYVEGTETEANGNGIVNTKVSAPTFYTVGEDSTSWADWEIKTPTLADAYDEETIITGNLPEQNHQNGRTYETVVTVNDVEKQRAVISGESGSLVAPLFDEVLQKGDVVKAYIIGHEEGETDKESLVAETVVQENKEGQESWENWTVEPTELETVSSGDEIIRGVIPIQNKFNGRTYDVEVLVNDKLVATEEGYTARGGEFSVSVPDSIDLKYKDKVTAVVVGHELDKEDKDSEDTTETVKDVTDHENWKVAAATINDVKDTDTFVSGTVPVEDTEFDRNYEIEVAVNDEVISTQAITPDGDYKIDLPKEVKLAVKDNVTVTVVGHQVDFDDVSSDKVSTEVIDGTNWSDWKIANPELDELTTKSTAITGEIAKQDIDFDRNYTVTITQNGTEIINEKVESDSKFNFELPEKVTLEEDDEIAITVEGHQKDKESKLSETITTKVKDASNWADWKIVNPELNNLTVKDTKITGNIPQQAVDFGRNYSIEIAQNGEKIISEVVKSEKEFSFSLPKDVTLAEGDEITATLIGHQDGKENKKSENITTIVEKAAAAETTSEFKLGYWEKFGLVYEGKVNNDDWDLTDKTKVEKTVSVTDSKGQVVKTITAANTDWYKTGQFDGYQFIVNNDVLGDLAADDYSFTMNIKIDGVDQDSVKLELNKPAMRSGAYHDKYNDLESVVLKENKVSPFVSDNSPAIKIEKFGEDTQLRLFNKYWNNNTELVFDGYVTGEESFKDLNKTLEIKDSSNKVVKTIENLHSAPTSWGIPTSVGDDHTFQAIIPKDFGNEKDYAYALKVLDKAGKEVYNFELK</sequence>
<keyword evidence="1" id="KW-0732">Signal</keyword>
<accession>A0A1D2L4X8</accession>
<evidence type="ECO:0000256" key="1">
    <source>
        <dbReference type="SAM" id="SignalP"/>
    </source>
</evidence>
<dbReference type="AlphaFoldDB" id="A0A1D2L4X8"/>
<evidence type="ECO:0000313" key="3">
    <source>
        <dbReference type="Proteomes" id="UP000243591"/>
    </source>
</evidence>
<evidence type="ECO:0000313" key="2">
    <source>
        <dbReference type="EMBL" id="ATF25841.1"/>
    </source>
</evidence>